<organism evidence="2 3">
    <name type="scientific">Desulfococcus multivorans DSM 2059</name>
    <dbReference type="NCBI Taxonomy" id="1121405"/>
    <lineage>
        <taxon>Bacteria</taxon>
        <taxon>Pseudomonadati</taxon>
        <taxon>Thermodesulfobacteriota</taxon>
        <taxon>Desulfobacteria</taxon>
        <taxon>Desulfobacterales</taxon>
        <taxon>Desulfococcaceae</taxon>
        <taxon>Desulfococcus</taxon>
    </lineage>
</organism>
<protein>
    <submittedName>
        <fullName evidence="2">Tetracycline transcriptional regulator YsiA domain-containing protein</fullName>
    </submittedName>
</protein>
<dbReference type="EMBL" id="ATHJ01000077">
    <property type="protein sequence ID" value="EPR41189.1"/>
    <property type="molecule type" value="Genomic_DNA"/>
</dbReference>
<proteinExistence type="predicted"/>
<dbReference type="InterPro" id="IPR013570">
    <property type="entry name" value="Tscrpt_reg_YsiA_C"/>
</dbReference>
<dbReference type="Gene3D" id="1.10.357.10">
    <property type="entry name" value="Tetracycline Repressor, domain 2"/>
    <property type="match status" value="1"/>
</dbReference>
<accession>S7V3T6</accession>
<dbReference type="eggNOG" id="COG1309">
    <property type="taxonomic scope" value="Bacteria"/>
</dbReference>
<dbReference type="STRING" id="897.B2D07_14125"/>
<evidence type="ECO:0000259" key="1">
    <source>
        <dbReference type="Pfam" id="PF08359"/>
    </source>
</evidence>
<name>S7V3T6_DESML</name>
<dbReference type="Pfam" id="PF08359">
    <property type="entry name" value="TetR_C_4"/>
    <property type="match status" value="1"/>
</dbReference>
<sequence>MAVVYQSFAHHRNALVEGNIREMSKMYLDIVSEILELGQQEGSMRKDMYVGLVKRFILGAVESTINNWLLSRKEYDLASMAEPLIDLFIRGIGVPGTPPQNKV</sequence>
<dbReference type="InterPro" id="IPR036271">
    <property type="entry name" value="Tet_transcr_reg_TetR-rel_C_sf"/>
</dbReference>
<dbReference type="SUPFAM" id="SSF48498">
    <property type="entry name" value="Tetracyclin repressor-like, C-terminal domain"/>
    <property type="match status" value="1"/>
</dbReference>
<dbReference type="Proteomes" id="UP000014977">
    <property type="component" value="Unassembled WGS sequence"/>
</dbReference>
<evidence type="ECO:0000313" key="2">
    <source>
        <dbReference type="EMBL" id="EPR41189.1"/>
    </source>
</evidence>
<keyword evidence="3" id="KW-1185">Reference proteome</keyword>
<reference evidence="2 3" key="1">
    <citation type="journal article" date="2013" name="Genome Announc.">
        <title>Draft genome sequences for three mercury-methylating, sulfate-reducing bacteria.</title>
        <authorList>
            <person name="Brown S.D."/>
            <person name="Hurt R.A.Jr."/>
            <person name="Gilmour C.C."/>
            <person name="Elias D.A."/>
        </authorList>
    </citation>
    <scope>NUCLEOTIDE SEQUENCE [LARGE SCALE GENOMIC DNA]</scope>
    <source>
        <strain evidence="2 3">DSM 2059</strain>
    </source>
</reference>
<evidence type="ECO:0000313" key="3">
    <source>
        <dbReference type="Proteomes" id="UP000014977"/>
    </source>
</evidence>
<comment type="caution">
    <text evidence="2">The sequence shown here is derived from an EMBL/GenBank/DDBJ whole genome shotgun (WGS) entry which is preliminary data.</text>
</comment>
<feature type="domain" description="Transcription regulator YsiA C-terminal" evidence="1">
    <location>
        <begin position="1"/>
        <end position="91"/>
    </location>
</feature>
<gene>
    <name evidence="2" type="ORF">dsmv_2197</name>
</gene>
<dbReference type="AlphaFoldDB" id="S7V3T6"/>